<keyword evidence="2" id="KW-1185">Reference proteome</keyword>
<dbReference type="PANTHER" id="PTHR47592:SF27">
    <property type="entry name" value="OS08G0421700 PROTEIN"/>
    <property type="match status" value="1"/>
</dbReference>
<dbReference type="EMBL" id="KV002470">
    <property type="protein sequence ID" value="KZV37938.1"/>
    <property type="molecule type" value="Genomic_DNA"/>
</dbReference>
<organism evidence="1 2">
    <name type="scientific">Dorcoceras hygrometricum</name>
    <dbReference type="NCBI Taxonomy" id="472368"/>
    <lineage>
        <taxon>Eukaryota</taxon>
        <taxon>Viridiplantae</taxon>
        <taxon>Streptophyta</taxon>
        <taxon>Embryophyta</taxon>
        <taxon>Tracheophyta</taxon>
        <taxon>Spermatophyta</taxon>
        <taxon>Magnoliopsida</taxon>
        <taxon>eudicotyledons</taxon>
        <taxon>Gunneridae</taxon>
        <taxon>Pentapetalae</taxon>
        <taxon>asterids</taxon>
        <taxon>lamiids</taxon>
        <taxon>Lamiales</taxon>
        <taxon>Gesneriaceae</taxon>
        <taxon>Didymocarpoideae</taxon>
        <taxon>Trichosporeae</taxon>
        <taxon>Loxocarpinae</taxon>
        <taxon>Dorcoceras</taxon>
    </lineage>
</organism>
<dbReference type="Proteomes" id="UP000250235">
    <property type="component" value="Unassembled WGS sequence"/>
</dbReference>
<dbReference type="Pfam" id="PF14223">
    <property type="entry name" value="Retrotran_gag_2"/>
    <property type="match status" value="1"/>
</dbReference>
<protein>
    <submittedName>
        <fullName evidence="1">Uncharacterized protein</fullName>
    </submittedName>
</protein>
<sequence>MLFYLTTLNLARFLTEEVHTLKEGEQNVESVSAVEAWNHSNFLCQNYVLNGLADALYNVFCEKKTAKELLESLNRKYKTEDDGAKKLLVDRLLDFKMQDSKPCISQVHELQLILHDIHAEGVTLSESFQVAVIIEKLPSA</sequence>
<evidence type="ECO:0000313" key="1">
    <source>
        <dbReference type="EMBL" id="KZV37938.1"/>
    </source>
</evidence>
<name>A0A2Z7BWA6_9LAMI</name>
<evidence type="ECO:0000313" key="2">
    <source>
        <dbReference type="Proteomes" id="UP000250235"/>
    </source>
</evidence>
<reference evidence="1 2" key="1">
    <citation type="journal article" date="2015" name="Proc. Natl. Acad. Sci. U.S.A.">
        <title>The resurrection genome of Boea hygrometrica: A blueprint for survival of dehydration.</title>
        <authorList>
            <person name="Xiao L."/>
            <person name="Yang G."/>
            <person name="Zhang L."/>
            <person name="Yang X."/>
            <person name="Zhao S."/>
            <person name="Ji Z."/>
            <person name="Zhou Q."/>
            <person name="Hu M."/>
            <person name="Wang Y."/>
            <person name="Chen M."/>
            <person name="Xu Y."/>
            <person name="Jin H."/>
            <person name="Xiao X."/>
            <person name="Hu G."/>
            <person name="Bao F."/>
            <person name="Hu Y."/>
            <person name="Wan P."/>
            <person name="Li L."/>
            <person name="Deng X."/>
            <person name="Kuang T."/>
            <person name="Xiang C."/>
            <person name="Zhu J.K."/>
            <person name="Oliver M.J."/>
            <person name="He Y."/>
        </authorList>
    </citation>
    <scope>NUCLEOTIDE SEQUENCE [LARGE SCALE GENOMIC DNA]</scope>
    <source>
        <strain evidence="2">cv. XS01</strain>
    </source>
</reference>
<gene>
    <name evidence="1" type="ORF">F511_17710</name>
</gene>
<dbReference type="PANTHER" id="PTHR47592">
    <property type="entry name" value="PBF68 PROTEIN"/>
    <property type="match status" value="1"/>
</dbReference>
<dbReference type="AlphaFoldDB" id="A0A2Z7BWA6"/>
<accession>A0A2Z7BWA6</accession>
<dbReference type="OrthoDB" id="2596766at2759"/>
<proteinExistence type="predicted"/>